<keyword evidence="2 7" id="KW-0285">Flavoprotein</keyword>
<comment type="caution">
    <text evidence="7">Lacks conserved residue(s) required for the propagation of feature annotation.</text>
</comment>
<name>A0A975B3I9_9BACT</name>
<feature type="binding site" evidence="7">
    <location>
        <begin position="100"/>
        <end position="103"/>
    </location>
    <ligand>
        <name>FMN</name>
        <dbReference type="ChEBI" id="CHEBI:58210"/>
    </ligand>
</feature>
<protein>
    <recommendedName>
        <fullName evidence="7">Flavin prenyltransferase UbiX</fullName>
        <ecNumber evidence="7">2.5.1.129</ecNumber>
    </recommendedName>
</protein>
<evidence type="ECO:0000313" key="9">
    <source>
        <dbReference type="EMBL" id="QTA78111.1"/>
    </source>
</evidence>
<feature type="binding site" evidence="7">
    <location>
        <begin position="11"/>
        <end position="13"/>
    </location>
    <ligand>
        <name>FMN</name>
        <dbReference type="ChEBI" id="CHEBI:58210"/>
    </ligand>
</feature>
<dbReference type="GO" id="GO:0016831">
    <property type="term" value="F:carboxy-lyase activity"/>
    <property type="evidence" value="ECO:0007669"/>
    <property type="project" value="TreeGrafter"/>
</dbReference>
<dbReference type="Proteomes" id="UP000663720">
    <property type="component" value="Chromosome"/>
</dbReference>
<dbReference type="PANTHER" id="PTHR43374:SF1">
    <property type="entry name" value="FLAVIN PRENYLTRANSFERASE PAD1, MITOCHONDRIAL"/>
    <property type="match status" value="1"/>
</dbReference>
<sequence>MSKKIVVAICGASGSIYGIRILKALLEKPVEVFLTLSEAGKQVLAHETGYNGEKIEIFLKNQGLRIHEKAVLNIYDVKNLFAPPASGSFRHNGMVIAPCSMKTLGAIASGIADDLIHRAADVCLKEKKPLVLLTRETPLNIIHIENMKKAALAGATIMPPCPGFYTRPKTIMEIIDNTAARVLDQLDIETDTIRWGDKDL</sequence>
<dbReference type="KEGG" id="dli:dnl_03230"/>
<dbReference type="GO" id="GO:0106141">
    <property type="term" value="F:flavin prenyltransferase activity"/>
    <property type="evidence" value="ECO:0007669"/>
    <property type="project" value="UniProtKB-EC"/>
</dbReference>
<dbReference type="InterPro" id="IPR004507">
    <property type="entry name" value="UbiX-like"/>
</dbReference>
<feature type="domain" description="Flavoprotein" evidence="8">
    <location>
        <begin position="3"/>
        <end position="184"/>
    </location>
</feature>
<dbReference type="NCBIfam" id="NF004685">
    <property type="entry name" value="PRK06029.1"/>
    <property type="match status" value="1"/>
</dbReference>
<accession>A0A975B3I9</accession>
<evidence type="ECO:0000256" key="1">
    <source>
        <dbReference type="ARBA" id="ARBA00022602"/>
    </source>
</evidence>
<evidence type="ECO:0000256" key="4">
    <source>
        <dbReference type="ARBA" id="ARBA00022679"/>
    </source>
</evidence>
<dbReference type="NCBIfam" id="TIGR00421">
    <property type="entry name" value="ubiX_pad"/>
    <property type="match status" value="1"/>
</dbReference>
<keyword evidence="4 7" id="KW-0808">Transferase</keyword>
<gene>
    <name evidence="7" type="primary">ubiX</name>
    <name evidence="9" type="ORF">dnl_03230</name>
</gene>
<keyword evidence="3 7" id="KW-0288">FMN</keyword>
<evidence type="ECO:0000256" key="7">
    <source>
        <dbReference type="HAMAP-Rule" id="MF_01984"/>
    </source>
</evidence>
<feature type="binding site" evidence="7">
    <location>
        <position position="181"/>
    </location>
    <ligand>
        <name>dimethylallyl phosphate</name>
        <dbReference type="ChEBI" id="CHEBI:88052"/>
    </ligand>
</feature>
<dbReference type="PANTHER" id="PTHR43374">
    <property type="entry name" value="FLAVIN PRENYLTRANSFERASE"/>
    <property type="match status" value="1"/>
</dbReference>
<organism evidence="9 10">
    <name type="scientific">Desulfonema limicola</name>
    <dbReference type="NCBI Taxonomy" id="45656"/>
    <lineage>
        <taxon>Bacteria</taxon>
        <taxon>Pseudomonadati</taxon>
        <taxon>Thermodesulfobacteriota</taxon>
        <taxon>Desulfobacteria</taxon>
        <taxon>Desulfobacterales</taxon>
        <taxon>Desulfococcaceae</taxon>
        <taxon>Desulfonema</taxon>
    </lineage>
</organism>
<dbReference type="Pfam" id="PF02441">
    <property type="entry name" value="Flavoprotein"/>
    <property type="match status" value="1"/>
</dbReference>
<feature type="binding site" evidence="7">
    <location>
        <position position="165"/>
    </location>
    <ligand>
        <name>dimethylallyl phosphate</name>
        <dbReference type="ChEBI" id="CHEBI:88052"/>
    </ligand>
</feature>
<reference evidence="9" key="1">
    <citation type="journal article" date="2021" name="Microb. Physiol.">
        <title>Proteogenomic Insights into the Physiology of Marine, Sulfate-Reducing, Filamentous Desulfonema limicola and Desulfonema magnum.</title>
        <authorList>
            <person name="Schnaars V."/>
            <person name="Wohlbrand L."/>
            <person name="Scheve S."/>
            <person name="Hinrichs C."/>
            <person name="Reinhardt R."/>
            <person name="Rabus R."/>
        </authorList>
    </citation>
    <scope>NUCLEOTIDE SEQUENCE</scope>
    <source>
        <strain evidence="9">5ac10</strain>
    </source>
</reference>
<dbReference type="HAMAP" id="MF_01984">
    <property type="entry name" value="ubiX_pad"/>
    <property type="match status" value="1"/>
</dbReference>
<dbReference type="EMBL" id="CP061799">
    <property type="protein sequence ID" value="QTA78111.1"/>
    <property type="molecule type" value="Genomic_DNA"/>
</dbReference>
<feature type="binding site" evidence="7">
    <location>
        <position position="135"/>
    </location>
    <ligand>
        <name>FMN</name>
        <dbReference type="ChEBI" id="CHEBI:58210"/>
    </ligand>
</feature>
<evidence type="ECO:0000256" key="3">
    <source>
        <dbReference type="ARBA" id="ARBA00022643"/>
    </source>
</evidence>
<proteinExistence type="inferred from homology"/>
<comment type="catalytic activity">
    <reaction evidence="5 7">
        <text>dimethylallyl phosphate + FMNH2 = prenylated FMNH2 + phosphate</text>
        <dbReference type="Rhea" id="RHEA:37743"/>
        <dbReference type="ChEBI" id="CHEBI:43474"/>
        <dbReference type="ChEBI" id="CHEBI:57618"/>
        <dbReference type="ChEBI" id="CHEBI:87467"/>
        <dbReference type="ChEBI" id="CHEBI:88052"/>
        <dbReference type="EC" id="2.5.1.129"/>
    </reaction>
</comment>
<keyword evidence="10" id="KW-1185">Reference proteome</keyword>
<evidence type="ECO:0000256" key="2">
    <source>
        <dbReference type="ARBA" id="ARBA00022630"/>
    </source>
</evidence>
<evidence type="ECO:0000256" key="5">
    <source>
        <dbReference type="ARBA" id="ARBA00050612"/>
    </source>
</evidence>
<feature type="binding site" evidence="7">
    <location>
        <position position="37"/>
    </location>
    <ligand>
        <name>FMN</name>
        <dbReference type="ChEBI" id="CHEBI:58210"/>
    </ligand>
</feature>
<dbReference type="FunFam" id="3.40.50.1950:FF:000001">
    <property type="entry name" value="Flavin prenyltransferase UbiX"/>
    <property type="match status" value="1"/>
</dbReference>
<dbReference type="Gene3D" id="3.40.50.1950">
    <property type="entry name" value="Flavin prenyltransferase-like"/>
    <property type="match status" value="1"/>
</dbReference>
<evidence type="ECO:0000259" key="8">
    <source>
        <dbReference type="Pfam" id="PF02441"/>
    </source>
</evidence>
<dbReference type="InterPro" id="IPR036551">
    <property type="entry name" value="Flavin_trans-like"/>
</dbReference>
<dbReference type="EC" id="2.5.1.129" evidence="7"/>
<dbReference type="RefSeq" id="WP_207690011.1">
    <property type="nucleotide sequence ID" value="NZ_CP061799.1"/>
</dbReference>
<dbReference type="SUPFAM" id="SSF52507">
    <property type="entry name" value="Homo-oligomeric flavin-containing Cys decarboxylases, HFCD"/>
    <property type="match status" value="1"/>
</dbReference>
<keyword evidence="1 7" id="KW-0637">Prenyltransferase</keyword>
<comment type="function">
    <text evidence="7">Flavin prenyltransferase that catalyzes the synthesis of the prenylated FMN cofactor (prenyl-FMN) for 4-hydroxy-3-polyprenylbenzoic acid decarboxylase UbiD. The prenyltransferase is metal-independent and links a dimethylallyl moiety from dimethylallyl monophosphate (DMAP) to the flavin N5 and C6 atoms of FMN.</text>
</comment>
<evidence type="ECO:0000256" key="6">
    <source>
        <dbReference type="ARBA" id="ARBA00060793"/>
    </source>
</evidence>
<comment type="similarity">
    <text evidence="6 7">Belongs to the UbiX/PAD1 family.</text>
</comment>
<dbReference type="AlphaFoldDB" id="A0A975B3I9"/>
<dbReference type="InterPro" id="IPR003382">
    <property type="entry name" value="Flavoprotein"/>
</dbReference>
<evidence type="ECO:0000313" key="10">
    <source>
        <dbReference type="Proteomes" id="UP000663720"/>
    </source>
</evidence>